<evidence type="ECO:0000313" key="4">
    <source>
        <dbReference type="EMBL" id="KAH7112543.1"/>
    </source>
</evidence>
<reference evidence="4" key="1">
    <citation type="journal article" date="2021" name="Nat. Commun.">
        <title>Genetic determinants of endophytism in the Arabidopsis root mycobiome.</title>
        <authorList>
            <person name="Mesny F."/>
            <person name="Miyauchi S."/>
            <person name="Thiergart T."/>
            <person name="Pickel B."/>
            <person name="Atanasova L."/>
            <person name="Karlsson M."/>
            <person name="Huettel B."/>
            <person name="Barry K.W."/>
            <person name="Haridas S."/>
            <person name="Chen C."/>
            <person name="Bauer D."/>
            <person name="Andreopoulos W."/>
            <person name="Pangilinan J."/>
            <person name="LaButti K."/>
            <person name="Riley R."/>
            <person name="Lipzen A."/>
            <person name="Clum A."/>
            <person name="Drula E."/>
            <person name="Henrissat B."/>
            <person name="Kohler A."/>
            <person name="Grigoriev I.V."/>
            <person name="Martin F.M."/>
            <person name="Hacquard S."/>
        </authorList>
    </citation>
    <scope>NUCLEOTIDE SEQUENCE</scope>
    <source>
        <strain evidence="4">MPI-CAGE-CH-0243</strain>
    </source>
</reference>
<dbReference type="InterPro" id="IPR007065">
    <property type="entry name" value="HPP"/>
</dbReference>
<gene>
    <name evidence="4" type="ORF">B0J11DRAFT_554174</name>
</gene>
<feature type="domain" description="HPP transmembrane region" evidence="3">
    <location>
        <begin position="38"/>
        <end position="204"/>
    </location>
</feature>
<dbReference type="InterPro" id="IPR058581">
    <property type="entry name" value="TM_HPP"/>
</dbReference>
<dbReference type="PANTHER" id="PTHR33741:SF5">
    <property type="entry name" value="TRANSMEMBRANE PROTEIN DDB_G0269096-RELATED"/>
    <property type="match status" value="1"/>
</dbReference>
<feature type="region of interest" description="Disordered" evidence="1">
    <location>
        <begin position="231"/>
        <end position="254"/>
    </location>
</feature>
<evidence type="ECO:0000313" key="5">
    <source>
        <dbReference type="Proteomes" id="UP000700596"/>
    </source>
</evidence>
<feature type="compositionally biased region" description="Basic and acidic residues" evidence="1">
    <location>
        <begin position="245"/>
        <end position="254"/>
    </location>
</feature>
<keyword evidence="5" id="KW-1185">Reference proteome</keyword>
<accession>A0A9P9D4H3</accession>
<feature type="transmembrane region" description="Helical" evidence="2">
    <location>
        <begin position="134"/>
        <end position="151"/>
    </location>
</feature>
<feature type="transmembrane region" description="Helical" evidence="2">
    <location>
        <begin position="74"/>
        <end position="92"/>
    </location>
</feature>
<sequence>MPLTDPFVEGERLIQKGLTRLPPWLSRFFGYRDTKLPPSPTYLVCIYGFIGAFGGLGILFAVFAHTTYFTSRNVPPVVASFGASAILCYGAIDVPLAQPRNLIFGHFFSALVGVIVATIFGFDLTDSEPDKLQWLAASLSTAIALIVMHLTKTTHPPAGATALMPCVDPAIWALRWYFLPVVLLSSMLVLASALIVNNIQRQYPKFWLAPIPATPIPQSQEHRHRTPFPITKELQEQQENPQKTYDGHDLEAAH</sequence>
<feature type="transmembrane region" description="Helical" evidence="2">
    <location>
        <begin position="41"/>
        <end position="62"/>
    </location>
</feature>
<dbReference type="PANTHER" id="PTHR33741">
    <property type="entry name" value="TRANSMEMBRANE PROTEIN DDB_G0269096-RELATED"/>
    <property type="match status" value="1"/>
</dbReference>
<evidence type="ECO:0000259" key="3">
    <source>
        <dbReference type="Pfam" id="PF04982"/>
    </source>
</evidence>
<dbReference type="Proteomes" id="UP000700596">
    <property type="component" value="Unassembled WGS sequence"/>
</dbReference>
<dbReference type="AlphaFoldDB" id="A0A9P9D4H3"/>
<protein>
    <submittedName>
        <fullName evidence="4">HPP family-domain-containing protein</fullName>
    </submittedName>
</protein>
<feature type="transmembrane region" description="Helical" evidence="2">
    <location>
        <begin position="104"/>
        <end position="122"/>
    </location>
</feature>
<keyword evidence="2" id="KW-1133">Transmembrane helix</keyword>
<keyword evidence="2" id="KW-0472">Membrane</keyword>
<name>A0A9P9D4H3_9PLEO</name>
<comment type="caution">
    <text evidence="4">The sequence shown here is derived from an EMBL/GenBank/DDBJ whole genome shotgun (WGS) entry which is preliminary data.</text>
</comment>
<dbReference type="EMBL" id="JAGMWT010000021">
    <property type="protein sequence ID" value="KAH7112543.1"/>
    <property type="molecule type" value="Genomic_DNA"/>
</dbReference>
<proteinExistence type="predicted"/>
<evidence type="ECO:0000256" key="2">
    <source>
        <dbReference type="SAM" id="Phobius"/>
    </source>
</evidence>
<organism evidence="4 5">
    <name type="scientific">Dendryphion nanum</name>
    <dbReference type="NCBI Taxonomy" id="256645"/>
    <lineage>
        <taxon>Eukaryota</taxon>
        <taxon>Fungi</taxon>
        <taxon>Dikarya</taxon>
        <taxon>Ascomycota</taxon>
        <taxon>Pezizomycotina</taxon>
        <taxon>Dothideomycetes</taxon>
        <taxon>Pleosporomycetidae</taxon>
        <taxon>Pleosporales</taxon>
        <taxon>Torulaceae</taxon>
        <taxon>Dendryphion</taxon>
    </lineage>
</organism>
<feature type="transmembrane region" description="Helical" evidence="2">
    <location>
        <begin position="171"/>
        <end position="196"/>
    </location>
</feature>
<keyword evidence="2" id="KW-0812">Transmembrane</keyword>
<dbReference type="Pfam" id="PF04982">
    <property type="entry name" value="TM_HPP"/>
    <property type="match status" value="1"/>
</dbReference>
<dbReference type="OrthoDB" id="2016548at2759"/>
<evidence type="ECO:0000256" key="1">
    <source>
        <dbReference type="SAM" id="MobiDB-lite"/>
    </source>
</evidence>